<comment type="caution">
    <text evidence="1">The sequence shown here is derived from an EMBL/GenBank/DDBJ whole genome shotgun (WGS) entry which is preliminary data.</text>
</comment>
<name>A0ABQ9DLC9_9PASS</name>
<sequence length="158" mass="18141">MQTGNRVGLLHDEHNHLTNKDKVKAETLNDFLLSVSNTSGVLWDTPSPELGNYECENEKLPEKPELQWDLLVQLDPYKSMGPDETHPRLLKDLADVIMKLLSRTFQESWASKRSQAIESWQMSQSSRRANGMILITTGLSASLQCQAELWRRLFWNNT</sequence>
<dbReference type="Proteomes" id="UP001145742">
    <property type="component" value="Unassembled WGS sequence"/>
</dbReference>
<organism evidence="1 2">
    <name type="scientific">Willisornis vidua</name>
    <name type="common">Xingu scale-backed antbird</name>
    <dbReference type="NCBI Taxonomy" id="1566151"/>
    <lineage>
        <taxon>Eukaryota</taxon>
        <taxon>Metazoa</taxon>
        <taxon>Chordata</taxon>
        <taxon>Craniata</taxon>
        <taxon>Vertebrata</taxon>
        <taxon>Euteleostomi</taxon>
        <taxon>Archelosauria</taxon>
        <taxon>Archosauria</taxon>
        <taxon>Dinosauria</taxon>
        <taxon>Saurischia</taxon>
        <taxon>Theropoda</taxon>
        <taxon>Coelurosauria</taxon>
        <taxon>Aves</taxon>
        <taxon>Neognathae</taxon>
        <taxon>Neoaves</taxon>
        <taxon>Telluraves</taxon>
        <taxon>Australaves</taxon>
        <taxon>Passeriformes</taxon>
        <taxon>Thamnophilidae</taxon>
        <taxon>Willisornis</taxon>
    </lineage>
</organism>
<evidence type="ECO:0000313" key="2">
    <source>
        <dbReference type="Proteomes" id="UP001145742"/>
    </source>
</evidence>
<accession>A0ABQ9DLC9</accession>
<evidence type="ECO:0000313" key="1">
    <source>
        <dbReference type="EMBL" id="KAJ7421813.1"/>
    </source>
</evidence>
<reference evidence="1" key="1">
    <citation type="submission" date="2019-10" db="EMBL/GenBank/DDBJ databases">
        <authorList>
            <person name="Soares A.E.R."/>
            <person name="Aleixo A."/>
            <person name="Schneider P."/>
            <person name="Miyaki C.Y."/>
            <person name="Schneider M.P."/>
            <person name="Mello C."/>
            <person name="Vasconcelos A.T.R."/>
        </authorList>
    </citation>
    <scope>NUCLEOTIDE SEQUENCE</scope>
    <source>
        <tissue evidence="1">Muscle</tissue>
    </source>
</reference>
<keyword evidence="2" id="KW-1185">Reference proteome</keyword>
<protein>
    <submittedName>
        <fullName evidence="1">Uncharacterized protein</fullName>
    </submittedName>
</protein>
<gene>
    <name evidence="1" type="ORF">WISP_41002</name>
</gene>
<dbReference type="EMBL" id="WHWB01033118">
    <property type="protein sequence ID" value="KAJ7421813.1"/>
    <property type="molecule type" value="Genomic_DNA"/>
</dbReference>
<proteinExistence type="predicted"/>